<accession>W6JZX2</accession>
<dbReference type="InterPro" id="IPR036291">
    <property type="entry name" value="NAD(P)-bd_dom_sf"/>
</dbReference>
<dbReference type="PANTHER" id="PTHR33303:SF2">
    <property type="entry name" value="COA-BINDING DOMAIN-CONTAINING PROTEIN"/>
    <property type="match status" value="1"/>
</dbReference>
<dbReference type="SMART" id="SM00881">
    <property type="entry name" value="CoA_binding"/>
    <property type="match status" value="1"/>
</dbReference>
<gene>
    <name evidence="2" type="ORF">BN11_480008</name>
</gene>
<dbReference type="EMBL" id="CAJA01000423">
    <property type="protein sequence ID" value="CCH74772.1"/>
    <property type="molecule type" value="Genomic_DNA"/>
</dbReference>
<dbReference type="PANTHER" id="PTHR33303">
    <property type="entry name" value="CYTOPLASMIC PROTEIN-RELATED"/>
    <property type="match status" value="1"/>
</dbReference>
<dbReference type="AlphaFoldDB" id="W6JZX2"/>
<name>W6JZX2_9MICO</name>
<evidence type="ECO:0000313" key="2">
    <source>
        <dbReference type="EMBL" id="CCH74772.1"/>
    </source>
</evidence>
<reference evidence="2 3" key="1">
    <citation type="journal article" date="2013" name="ISME J.">
        <title>A metabolic model for members of the genus Tetrasphaera involved in enhanced biological phosphorus removal.</title>
        <authorList>
            <person name="Kristiansen R."/>
            <person name="Nguyen H.T.T."/>
            <person name="Saunders A.M."/>
            <person name="Nielsen J.L."/>
            <person name="Wimmer R."/>
            <person name="Le V.Q."/>
            <person name="McIlroy S.J."/>
            <person name="Petrovski S."/>
            <person name="Seviour R.J."/>
            <person name="Calteau A."/>
            <person name="Nielsen K.L."/>
            <person name="Nielsen P.H."/>
        </authorList>
    </citation>
    <scope>NUCLEOTIDE SEQUENCE [LARGE SCALE GENOMIC DNA]</scope>
    <source>
        <strain evidence="2 3">Ben110</strain>
    </source>
</reference>
<evidence type="ECO:0000259" key="1">
    <source>
        <dbReference type="SMART" id="SM00881"/>
    </source>
</evidence>
<organism evidence="2 3">
    <name type="scientific">Nostocoides australiense Ben110</name>
    <dbReference type="NCBI Taxonomy" id="1193182"/>
    <lineage>
        <taxon>Bacteria</taxon>
        <taxon>Bacillati</taxon>
        <taxon>Actinomycetota</taxon>
        <taxon>Actinomycetes</taxon>
        <taxon>Micrococcales</taxon>
        <taxon>Intrasporangiaceae</taxon>
        <taxon>Nostocoides</taxon>
    </lineage>
</organism>
<dbReference type="SUPFAM" id="SSF51735">
    <property type="entry name" value="NAD(P)-binding Rossmann-fold domains"/>
    <property type="match status" value="1"/>
</dbReference>
<proteinExistence type="predicted"/>
<dbReference type="Proteomes" id="UP000035763">
    <property type="component" value="Unassembled WGS sequence"/>
</dbReference>
<sequence length="164" mass="17888">MSLADAAGHACHTEQVAMTHQNDPDLVRNLLVDPGTWVIVGLSTNRQRDAWHISRYLKMEQGKAIIPVHPKAETVHGEQGYASISDIPDGTDVKVVDCFVNSEHVGAVVDDAIANKERLDIDAIWMQLGVVDPDAAARARKAGIDVVMDTCPRIEYPKLRPASS</sequence>
<dbReference type="Pfam" id="PF13380">
    <property type="entry name" value="CoA_binding_2"/>
    <property type="match status" value="1"/>
</dbReference>
<protein>
    <recommendedName>
        <fullName evidence="1">CoA-binding domain-containing protein</fullName>
    </recommendedName>
</protein>
<dbReference type="STRING" id="1193182.BN11_480008"/>
<dbReference type="InterPro" id="IPR003781">
    <property type="entry name" value="CoA-bd"/>
</dbReference>
<comment type="caution">
    <text evidence="2">The sequence shown here is derived from an EMBL/GenBank/DDBJ whole genome shotgun (WGS) entry which is preliminary data.</text>
</comment>
<evidence type="ECO:0000313" key="3">
    <source>
        <dbReference type="Proteomes" id="UP000035763"/>
    </source>
</evidence>
<keyword evidence="3" id="KW-1185">Reference proteome</keyword>
<feature type="domain" description="CoA-binding" evidence="1">
    <location>
        <begin position="31"/>
        <end position="130"/>
    </location>
</feature>
<dbReference type="Gene3D" id="3.40.50.720">
    <property type="entry name" value="NAD(P)-binding Rossmann-like Domain"/>
    <property type="match status" value="1"/>
</dbReference>